<gene>
    <name evidence="1" type="ORF">EGW08_012578</name>
</gene>
<evidence type="ECO:0000313" key="1">
    <source>
        <dbReference type="EMBL" id="RUS79655.1"/>
    </source>
</evidence>
<organism evidence="1 2">
    <name type="scientific">Elysia chlorotica</name>
    <name type="common">Eastern emerald elysia</name>
    <name type="synonym">Sea slug</name>
    <dbReference type="NCBI Taxonomy" id="188477"/>
    <lineage>
        <taxon>Eukaryota</taxon>
        <taxon>Metazoa</taxon>
        <taxon>Spiralia</taxon>
        <taxon>Lophotrochozoa</taxon>
        <taxon>Mollusca</taxon>
        <taxon>Gastropoda</taxon>
        <taxon>Heterobranchia</taxon>
        <taxon>Euthyneura</taxon>
        <taxon>Panpulmonata</taxon>
        <taxon>Sacoglossa</taxon>
        <taxon>Placobranchoidea</taxon>
        <taxon>Plakobranchidae</taxon>
        <taxon>Elysia</taxon>
    </lineage>
</organism>
<dbReference type="Proteomes" id="UP000271974">
    <property type="component" value="Unassembled WGS sequence"/>
</dbReference>
<dbReference type="EMBL" id="RQTK01000436">
    <property type="protein sequence ID" value="RUS79655.1"/>
    <property type="molecule type" value="Genomic_DNA"/>
</dbReference>
<name>A0A3S1C0L2_ELYCH</name>
<comment type="caution">
    <text evidence="1">The sequence shown here is derived from an EMBL/GenBank/DDBJ whole genome shotgun (WGS) entry which is preliminary data.</text>
</comment>
<keyword evidence="2" id="KW-1185">Reference proteome</keyword>
<protein>
    <submittedName>
        <fullName evidence="1">Uncharacterized protein</fullName>
    </submittedName>
</protein>
<sequence>MRSYYSKYQTNHLNVCYSCKTSIDAHFNGTFHLYSGDTLTQVIIYITGSRPTSALHFYWCQDKLNDTQTHINTLTHTHTHTLSLSLPLFLSLSLSLSLSPSLCSTPFSI</sequence>
<accession>A0A3S1C0L2</accession>
<proteinExistence type="predicted"/>
<reference evidence="1 2" key="1">
    <citation type="submission" date="2019-01" db="EMBL/GenBank/DDBJ databases">
        <title>A draft genome assembly of the solar-powered sea slug Elysia chlorotica.</title>
        <authorList>
            <person name="Cai H."/>
            <person name="Li Q."/>
            <person name="Fang X."/>
            <person name="Li J."/>
            <person name="Curtis N.E."/>
            <person name="Altenburger A."/>
            <person name="Shibata T."/>
            <person name="Feng M."/>
            <person name="Maeda T."/>
            <person name="Schwartz J.A."/>
            <person name="Shigenobu S."/>
            <person name="Lundholm N."/>
            <person name="Nishiyama T."/>
            <person name="Yang H."/>
            <person name="Hasebe M."/>
            <person name="Li S."/>
            <person name="Pierce S.K."/>
            <person name="Wang J."/>
        </authorList>
    </citation>
    <scope>NUCLEOTIDE SEQUENCE [LARGE SCALE GENOMIC DNA]</scope>
    <source>
        <strain evidence="1">EC2010</strain>
        <tissue evidence="1">Whole organism of an adult</tissue>
    </source>
</reference>
<dbReference type="AlphaFoldDB" id="A0A3S1C0L2"/>
<evidence type="ECO:0000313" key="2">
    <source>
        <dbReference type="Proteomes" id="UP000271974"/>
    </source>
</evidence>